<dbReference type="SUPFAM" id="SSF51182">
    <property type="entry name" value="RmlC-like cupins"/>
    <property type="match status" value="1"/>
</dbReference>
<proteinExistence type="predicted"/>
<dbReference type="InterPro" id="IPR011051">
    <property type="entry name" value="RmlC_Cupin_sf"/>
</dbReference>
<dbReference type="InterPro" id="IPR047142">
    <property type="entry name" value="OryJ/VirC-like"/>
</dbReference>
<dbReference type="EMBL" id="WIUZ02000005">
    <property type="protein sequence ID" value="KAF9787172.1"/>
    <property type="molecule type" value="Genomic_DNA"/>
</dbReference>
<gene>
    <name evidence="1" type="ORF">BJ322DRAFT_705201</name>
</gene>
<dbReference type="Proteomes" id="UP000736335">
    <property type="component" value="Unassembled WGS sequence"/>
</dbReference>
<dbReference type="Gene3D" id="2.60.120.10">
    <property type="entry name" value="Jelly Rolls"/>
    <property type="match status" value="1"/>
</dbReference>
<dbReference type="OrthoDB" id="5840532at2759"/>
<dbReference type="Gene3D" id="2.20.70.150">
    <property type="match status" value="1"/>
</dbReference>
<dbReference type="InterPro" id="IPR014710">
    <property type="entry name" value="RmlC-like_jellyroll"/>
</dbReference>
<dbReference type="AlphaFoldDB" id="A0A9P6HHJ0"/>
<name>A0A9P6HHJ0_9AGAM</name>
<protein>
    <submittedName>
        <fullName evidence="1">Uncharacterized protein</fullName>
    </submittedName>
</protein>
<accession>A0A9P6HHJ0</accession>
<dbReference type="PANTHER" id="PTHR36156">
    <property type="entry name" value="SLR2101 PROTEIN"/>
    <property type="match status" value="1"/>
</dbReference>
<dbReference type="CDD" id="cd02231">
    <property type="entry name" value="cupin_BLL6423-like"/>
    <property type="match status" value="1"/>
</dbReference>
<sequence length="172" mass="18881">MTKFQTTLPPVRRIVTAHDISGKEIIRSDSPMPVKCVPQFNVALGKLWVTDSFPSNDNNTDTDGAMREVVGISTPKNAACLFTDLGPGQETSMHRTSTIDLNVLLSGEVVLIFPDGTETHLKNPGDTVVQRGTNHAWKNPGTTWTRWMTFVIDAVPARVNGKELVDIISPRL</sequence>
<comment type="caution">
    <text evidence="1">The sequence shown here is derived from an EMBL/GenBank/DDBJ whole genome shotgun (WGS) entry which is preliminary data.</text>
</comment>
<reference evidence="1" key="1">
    <citation type="journal article" date="2020" name="Nat. Commun.">
        <title>Large-scale genome sequencing of mycorrhizal fungi provides insights into the early evolution of symbiotic traits.</title>
        <authorList>
            <person name="Miyauchi S."/>
            <person name="Kiss E."/>
            <person name="Kuo A."/>
            <person name="Drula E."/>
            <person name="Kohler A."/>
            <person name="Sanchez-Garcia M."/>
            <person name="Morin E."/>
            <person name="Andreopoulos B."/>
            <person name="Barry K.W."/>
            <person name="Bonito G."/>
            <person name="Buee M."/>
            <person name="Carver A."/>
            <person name="Chen C."/>
            <person name="Cichocki N."/>
            <person name="Clum A."/>
            <person name="Culley D."/>
            <person name="Crous P.W."/>
            <person name="Fauchery L."/>
            <person name="Girlanda M."/>
            <person name="Hayes R.D."/>
            <person name="Keri Z."/>
            <person name="LaButti K."/>
            <person name="Lipzen A."/>
            <person name="Lombard V."/>
            <person name="Magnuson J."/>
            <person name="Maillard F."/>
            <person name="Murat C."/>
            <person name="Nolan M."/>
            <person name="Ohm R.A."/>
            <person name="Pangilinan J."/>
            <person name="Pereira M.F."/>
            <person name="Perotto S."/>
            <person name="Peter M."/>
            <person name="Pfister S."/>
            <person name="Riley R."/>
            <person name="Sitrit Y."/>
            <person name="Stielow J.B."/>
            <person name="Szollosi G."/>
            <person name="Zifcakova L."/>
            <person name="Stursova M."/>
            <person name="Spatafora J.W."/>
            <person name="Tedersoo L."/>
            <person name="Vaario L.M."/>
            <person name="Yamada A."/>
            <person name="Yan M."/>
            <person name="Wang P."/>
            <person name="Xu J."/>
            <person name="Bruns T."/>
            <person name="Baldrian P."/>
            <person name="Vilgalys R."/>
            <person name="Dunand C."/>
            <person name="Henrissat B."/>
            <person name="Grigoriev I.V."/>
            <person name="Hibbett D."/>
            <person name="Nagy L.G."/>
            <person name="Martin F.M."/>
        </authorList>
    </citation>
    <scope>NUCLEOTIDE SEQUENCE</scope>
    <source>
        <strain evidence="1">UH-Tt-Lm1</strain>
    </source>
</reference>
<dbReference type="PANTHER" id="PTHR36156:SF2">
    <property type="entry name" value="CUPIN TYPE-2 DOMAIN-CONTAINING PROTEIN"/>
    <property type="match status" value="1"/>
</dbReference>
<organism evidence="1 2">
    <name type="scientific">Thelephora terrestris</name>
    <dbReference type="NCBI Taxonomy" id="56493"/>
    <lineage>
        <taxon>Eukaryota</taxon>
        <taxon>Fungi</taxon>
        <taxon>Dikarya</taxon>
        <taxon>Basidiomycota</taxon>
        <taxon>Agaricomycotina</taxon>
        <taxon>Agaricomycetes</taxon>
        <taxon>Thelephorales</taxon>
        <taxon>Thelephoraceae</taxon>
        <taxon>Thelephora</taxon>
    </lineage>
</organism>
<evidence type="ECO:0000313" key="2">
    <source>
        <dbReference type="Proteomes" id="UP000736335"/>
    </source>
</evidence>
<reference evidence="1" key="2">
    <citation type="submission" date="2020-11" db="EMBL/GenBank/DDBJ databases">
        <authorList>
            <consortium name="DOE Joint Genome Institute"/>
            <person name="Kuo A."/>
            <person name="Miyauchi S."/>
            <person name="Kiss E."/>
            <person name="Drula E."/>
            <person name="Kohler A."/>
            <person name="Sanchez-Garcia M."/>
            <person name="Andreopoulos B."/>
            <person name="Barry K.W."/>
            <person name="Bonito G."/>
            <person name="Buee M."/>
            <person name="Carver A."/>
            <person name="Chen C."/>
            <person name="Cichocki N."/>
            <person name="Clum A."/>
            <person name="Culley D."/>
            <person name="Crous P.W."/>
            <person name="Fauchery L."/>
            <person name="Girlanda M."/>
            <person name="Hayes R."/>
            <person name="Keri Z."/>
            <person name="Labutti K."/>
            <person name="Lipzen A."/>
            <person name="Lombard V."/>
            <person name="Magnuson J."/>
            <person name="Maillard F."/>
            <person name="Morin E."/>
            <person name="Murat C."/>
            <person name="Nolan M."/>
            <person name="Ohm R."/>
            <person name="Pangilinan J."/>
            <person name="Pereira M."/>
            <person name="Perotto S."/>
            <person name="Peter M."/>
            <person name="Riley R."/>
            <person name="Sitrit Y."/>
            <person name="Stielow B."/>
            <person name="Szollosi G."/>
            <person name="Zifcakova L."/>
            <person name="Stursova M."/>
            <person name="Spatafora J.W."/>
            <person name="Tedersoo L."/>
            <person name="Vaario L.-M."/>
            <person name="Yamada A."/>
            <person name="Yan M."/>
            <person name="Wang P."/>
            <person name="Xu J."/>
            <person name="Bruns T."/>
            <person name="Baldrian P."/>
            <person name="Vilgalys R."/>
            <person name="Henrissat B."/>
            <person name="Grigoriev I.V."/>
            <person name="Hibbett D."/>
            <person name="Nagy L.G."/>
            <person name="Martin F.M."/>
        </authorList>
    </citation>
    <scope>NUCLEOTIDE SEQUENCE</scope>
    <source>
        <strain evidence="1">UH-Tt-Lm1</strain>
    </source>
</reference>
<keyword evidence="2" id="KW-1185">Reference proteome</keyword>
<evidence type="ECO:0000313" key="1">
    <source>
        <dbReference type="EMBL" id="KAF9787172.1"/>
    </source>
</evidence>